<reference evidence="1 2" key="1">
    <citation type="submission" date="2016-05" db="EMBL/GenBank/DDBJ databases">
        <title>Genome sequencing of Acetobacter pasteurianus strain SRCM100623.</title>
        <authorList>
            <person name="Song Y.R."/>
        </authorList>
    </citation>
    <scope>NUCLEOTIDE SEQUENCE [LARGE SCALE GENOMIC DNA]</scope>
    <source>
        <strain evidence="1 2">SRCM100623</strain>
    </source>
</reference>
<organism evidence="1 2">
    <name type="scientific">Acetobacter pasteurianus</name>
    <name type="common">Acetobacter turbidans</name>
    <dbReference type="NCBI Taxonomy" id="438"/>
    <lineage>
        <taxon>Bacteria</taxon>
        <taxon>Pseudomonadati</taxon>
        <taxon>Pseudomonadota</taxon>
        <taxon>Alphaproteobacteria</taxon>
        <taxon>Acetobacterales</taxon>
        <taxon>Acetobacteraceae</taxon>
        <taxon>Acetobacter</taxon>
    </lineage>
</organism>
<comment type="caution">
    <text evidence="1">The sequence shown here is derived from an EMBL/GenBank/DDBJ whole genome shotgun (WGS) entry which is preliminary data.</text>
</comment>
<protein>
    <submittedName>
        <fullName evidence="1">Uncharacterized protein</fullName>
    </submittedName>
</protein>
<proteinExistence type="predicted"/>
<dbReference type="AlphaFoldDB" id="A0A1A0CKP3"/>
<dbReference type="EMBL" id="LYUD01000151">
    <property type="protein sequence ID" value="OAZ62927.1"/>
    <property type="molecule type" value="Genomic_DNA"/>
</dbReference>
<accession>A0A1A0CKP3</accession>
<gene>
    <name evidence="1" type="ORF">SRCM100623_02602</name>
</gene>
<dbReference type="Proteomes" id="UP000093796">
    <property type="component" value="Unassembled WGS sequence"/>
</dbReference>
<dbReference type="Pfam" id="PF25212">
    <property type="entry name" value="HVO_A0114"/>
    <property type="match status" value="1"/>
</dbReference>
<evidence type="ECO:0000313" key="1">
    <source>
        <dbReference type="EMBL" id="OAZ62927.1"/>
    </source>
</evidence>
<dbReference type="PATRIC" id="fig|438.15.peg.2883"/>
<dbReference type="OrthoDB" id="7471569at2"/>
<evidence type="ECO:0000313" key="2">
    <source>
        <dbReference type="Proteomes" id="UP000093796"/>
    </source>
</evidence>
<sequence>MRLINILHIQKKKGILLIGCHGLDEVGKRLAAAFEGKKQAPRHTFISLDLMWSTLTPRRQELLQMMAGREPMSIRNLGKLIERNVKTTHGDIQVLLPADLLEKVGDKVIFPYNGFHVDYRIERSSLNYQN</sequence>
<name>A0A1A0CKP3_ACEPA</name>